<organism evidence="1 2">
    <name type="scientific">Paenibacillus amylolyticus</name>
    <dbReference type="NCBI Taxonomy" id="1451"/>
    <lineage>
        <taxon>Bacteria</taxon>
        <taxon>Bacillati</taxon>
        <taxon>Bacillota</taxon>
        <taxon>Bacilli</taxon>
        <taxon>Bacillales</taxon>
        <taxon>Paenibacillaceae</taxon>
        <taxon>Paenibacillus</taxon>
    </lineage>
</organism>
<comment type="caution">
    <text evidence="1">The sequence shown here is derived from an EMBL/GenBank/DDBJ whole genome shotgun (WGS) entry which is preliminary data.</text>
</comment>
<proteinExistence type="predicted"/>
<name>A0A1R1BGJ8_PAEAM</name>
<dbReference type="AlphaFoldDB" id="A0A1R1BGJ8"/>
<reference evidence="1 2" key="1">
    <citation type="submission" date="2016-11" db="EMBL/GenBank/DDBJ databases">
        <title>Paenibacillus species isolates.</title>
        <authorList>
            <person name="Beno S.M."/>
        </authorList>
    </citation>
    <scope>NUCLEOTIDE SEQUENCE [LARGE SCALE GENOMIC DNA]</scope>
    <source>
        <strain evidence="1 2">FSL H8-0246</strain>
    </source>
</reference>
<dbReference type="EMBL" id="MRTJ01000023">
    <property type="protein sequence ID" value="OMF06134.1"/>
    <property type="molecule type" value="Genomic_DNA"/>
</dbReference>
<gene>
    <name evidence="1" type="ORF">BK131_28005</name>
</gene>
<evidence type="ECO:0000313" key="2">
    <source>
        <dbReference type="Proteomes" id="UP000187134"/>
    </source>
</evidence>
<evidence type="ECO:0000313" key="1">
    <source>
        <dbReference type="EMBL" id="OMF06134.1"/>
    </source>
</evidence>
<accession>A0A1R1BGJ8</accession>
<protein>
    <submittedName>
        <fullName evidence="1">Uncharacterized protein</fullName>
    </submittedName>
</protein>
<dbReference type="Proteomes" id="UP000187134">
    <property type="component" value="Unassembled WGS sequence"/>
</dbReference>
<sequence>MGFEGKESHVLWLSFLFDRNKIYSVLSLLAENKKRIVRLVAGRHLRNHWDSVKLAGTRRIHIGHDSLVSALLRVITETAGDEQDRLEAG</sequence>